<dbReference type="EMBL" id="ACCJ01000099">
    <property type="protein sequence ID" value="EEG56028.1"/>
    <property type="molecule type" value="Genomic_DNA"/>
</dbReference>
<organism evidence="1 2">
    <name type="scientific">[Clostridium] asparagiforme DSM 15981</name>
    <dbReference type="NCBI Taxonomy" id="518636"/>
    <lineage>
        <taxon>Bacteria</taxon>
        <taxon>Bacillati</taxon>
        <taxon>Bacillota</taxon>
        <taxon>Clostridia</taxon>
        <taxon>Lachnospirales</taxon>
        <taxon>Lachnospiraceae</taxon>
        <taxon>Enterocloster</taxon>
    </lineage>
</organism>
<keyword evidence="2" id="KW-1185">Reference proteome</keyword>
<sequence length="42" mass="4646">MGGRSCLRGLMKGGAGSAACLHGWAAETALRRLNRKIRYWRL</sequence>
<accession>C0CXY0</accession>
<evidence type="ECO:0000313" key="2">
    <source>
        <dbReference type="Proteomes" id="UP000004756"/>
    </source>
</evidence>
<comment type="caution">
    <text evidence="1">The sequence shown here is derived from an EMBL/GenBank/DDBJ whole genome shotgun (WGS) entry which is preliminary data.</text>
</comment>
<dbReference type="Proteomes" id="UP000004756">
    <property type="component" value="Unassembled WGS sequence"/>
</dbReference>
<dbReference type="HOGENOM" id="CLU_3249294_0_0_9"/>
<proteinExistence type="predicted"/>
<reference evidence="1 2" key="1">
    <citation type="submission" date="2009-01" db="EMBL/GenBank/DDBJ databases">
        <authorList>
            <person name="Fulton L."/>
            <person name="Clifton S."/>
            <person name="Fulton B."/>
            <person name="Xu J."/>
            <person name="Minx P."/>
            <person name="Pepin K.H."/>
            <person name="Johnson M."/>
            <person name="Bhonagiri V."/>
            <person name="Nash W.E."/>
            <person name="Mardis E.R."/>
            <person name="Wilson R.K."/>
        </authorList>
    </citation>
    <scope>NUCLEOTIDE SEQUENCE [LARGE SCALE GENOMIC DNA]</scope>
    <source>
        <strain evidence="1 2">DSM 15981</strain>
    </source>
</reference>
<dbReference type="AlphaFoldDB" id="C0CXY0"/>
<protein>
    <submittedName>
        <fullName evidence="1">Uncharacterized protein</fullName>
    </submittedName>
</protein>
<reference evidence="1 2" key="2">
    <citation type="submission" date="2009-02" db="EMBL/GenBank/DDBJ databases">
        <title>Draft genome sequence of Clostridium asparagiforme (DSM 15981).</title>
        <authorList>
            <person name="Sudarsanam P."/>
            <person name="Ley R."/>
            <person name="Guruge J."/>
            <person name="Turnbaugh P.J."/>
            <person name="Mahowald M."/>
            <person name="Liep D."/>
            <person name="Gordon J."/>
        </authorList>
    </citation>
    <scope>NUCLEOTIDE SEQUENCE [LARGE SCALE GENOMIC DNA]</scope>
    <source>
        <strain evidence="1 2">DSM 15981</strain>
    </source>
</reference>
<evidence type="ECO:0000313" key="1">
    <source>
        <dbReference type="EMBL" id="EEG56028.1"/>
    </source>
</evidence>
<gene>
    <name evidence="1" type="ORF">CLOSTASPAR_01855</name>
</gene>
<name>C0CXY0_9FIRM</name>